<accession>A0A1N7G5W4</accession>
<organism evidence="2 3">
    <name type="scientific">Roseovarius nanhaiticus</name>
    <dbReference type="NCBI Taxonomy" id="573024"/>
    <lineage>
        <taxon>Bacteria</taxon>
        <taxon>Pseudomonadati</taxon>
        <taxon>Pseudomonadota</taxon>
        <taxon>Alphaproteobacteria</taxon>
        <taxon>Rhodobacterales</taxon>
        <taxon>Roseobacteraceae</taxon>
        <taxon>Roseovarius</taxon>
    </lineage>
</organism>
<proteinExistence type="predicted"/>
<dbReference type="EMBL" id="FTNV01000001">
    <property type="protein sequence ID" value="SIS07952.1"/>
    <property type="molecule type" value="Genomic_DNA"/>
</dbReference>
<reference evidence="2 3" key="1">
    <citation type="submission" date="2017-01" db="EMBL/GenBank/DDBJ databases">
        <authorList>
            <person name="Mah S.A."/>
            <person name="Swanson W.J."/>
            <person name="Moy G.W."/>
            <person name="Vacquier V.D."/>
        </authorList>
    </citation>
    <scope>NUCLEOTIDE SEQUENCE [LARGE SCALE GENOMIC DNA]</scope>
    <source>
        <strain evidence="2 3">DSM 29590</strain>
    </source>
</reference>
<dbReference type="Proteomes" id="UP000186019">
    <property type="component" value="Unassembled WGS sequence"/>
</dbReference>
<gene>
    <name evidence="2" type="ORF">SAMN05421666_1704</name>
</gene>
<evidence type="ECO:0000313" key="3">
    <source>
        <dbReference type="Proteomes" id="UP000186019"/>
    </source>
</evidence>
<feature type="transmembrane region" description="Helical" evidence="1">
    <location>
        <begin position="35"/>
        <end position="54"/>
    </location>
</feature>
<keyword evidence="1" id="KW-0472">Membrane</keyword>
<evidence type="ECO:0000313" key="2">
    <source>
        <dbReference type="EMBL" id="SIS07952.1"/>
    </source>
</evidence>
<dbReference type="RefSeq" id="WP_076532647.1">
    <property type="nucleotide sequence ID" value="NZ_CANNEL010000003.1"/>
</dbReference>
<keyword evidence="1" id="KW-0812">Transmembrane</keyword>
<keyword evidence="1" id="KW-1133">Transmembrane helix</keyword>
<keyword evidence="3" id="KW-1185">Reference proteome</keyword>
<feature type="transmembrane region" description="Helical" evidence="1">
    <location>
        <begin position="7"/>
        <end position="29"/>
    </location>
</feature>
<name>A0A1N7G5W4_9RHOB</name>
<dbReference type="STRING" id="573024.SAMN05216208_0432"/>
<protein>
    <recommendedName>
        <fullName evidence="4">CTP synthetase</fullName>
    </recommendedName>
</protein>
<evidence type="ECO:0008006" key="4">
    <source>
        <dbReference type="Google" id="ProtNLM"/>
    </source>
</evidence>
<evidence type="ECO:0000256" key="1">
    <source>
        <dbReference type="SAM" id="Phobius"/>
    </source>
</evidence>
<dbReference type="AlphaFoldDB" id="A0A1N7G5W4"/>
<sequence>MFMLASFLNIIIGTSMAGIGVIIALVAGYDGTAGVVTGAAAGFVLSLPVTWLVLRQLMKLGAVQKN</sequence>